<reference evidence="2" key="1">
    <citation type="submission" date="2017-09" db="EMBL/GenBank/DDBJ databases">
        <title>Depth-based differentiation of microbial function through sediment-hosted aquifers and enrichment of novel symbionts in the deep terrestrial subsurface.</title>
        <authorList>
            <person name="Probst A.J."/>
            <person name="Ladd B."/>
            <person name="Jarett J.K."/>
            <person name="Geller-Mcgrath D.E."/>
            <person name="Sieber C.M.K."/>
            <person name="Emerson J.B."/>
            <person name="Anantharaman K."/>
            <person name="Thomas B.C."/>
            <person name="Malmstrom R."/>
            <person name="Stieglmeier M."/>
            <person name="Klingl A."/>
            <person name="Woyke T."/>
            <person name="Ryan C.M."/>
            <person name="Banfield J.F."/>
        </authorList>
    </citation>
    <scope>NUCLEOTIDE SEQUENCE [LARGE SCALE GENOMIC DNA]</scope>
</reference>
<dbReference type="EMBL" id="PFAP01000007">
    <property type="protein sequence ID" value="PIR94359.1"/>
    <property type="molecule type" value="Genomic_DNA"/>
</dbReference>
<protein>
    <submittedName>
        <fullName evidence="1">Uncharacterized protein</fullName>
    </submittedName>
</protein>
<organism evidence="1 2">
    <name type="scientific">Candidatus Falkowbacteria bacterium CG10_big_fil_rev_8_21_14_0_10_39_11</name>
    <dbReference type="NCBI Taxonomy" id="1974565"/>
    <lineage>
        <taxon>Bacteria</taxon>
        <taxon>Candidatus Falkowiibacteriota</taxon>
    </lineage>
</organism>
<sequence length="79" mass="8661">MTPQTNPFEDGSNVHEYEIAGHKDRGPAWINKADFEFLESVHQRAGTDKLEPGELDRALALIKRLKESLSAGGGISPKS</sequence>
<comment type="caution">
    <text evidence="1">The sequence shown here is derived from an EMBL/GenBank/DDBJ whole genome shotgun (WGS) entry which is preliminary data.</text>
</comment>
<dbReference type="Proteomes" id="UP000229901">
    <property type="component" value="Unassembled WGS sequence"/>
</dbReference>
<gene>
    <name evidence="1" type="ORF">COT97_01480</name>
</gene>
<accession>A0A2H0V7I8</accession>
<evidence type="ECO:0000313" key="1">
    <source>
        <dbReference type="EMBL" id="PIR94359.1"/>
    </source>
</evidence>
<evidence type="ECO:0000313" key="2">
    <source>
        <dbReference type="Proteomes" id="UP000229901"/>
    </source>
</evidence>
<name>A0A2H0V7I8_9BACT</name>
<dbReference type="AlphaFoldDB" id="A0A2H0V7I8"/>
<proteinExistence type="predicted"/>